<dbReference type="GO" id="GO:0005886">
    <property type="term" value="C:plasma membrane"/>
    <property type="evidence" value="ECO:0000318"/>
    <property type="project" value="GO_Central"/>
</dbReference>
<evidence type="ECO:0000259" key="11">
    <source>
        <dbReference type="Pfam" id="PF00924"/>
    </source>
</evidence>
<evidence type="ECO:0000256" key="3">
    <source>
        <dbReference type="ARBA" id="ARBA00022692"/>
    </source>
</evidence>
<dbReference type="Gene3D" id="2.30.30.60">
    <property type="match status" value="1"/>
</dbReference>
<keyword evidence="3 10" id="KW-0812">Transmembrane</keyword>
<evidence type="ECO:0000256" key="9">
    <source>
        <dbReference type="SAM" id="MobiDB-lite"/>
    </source>
</evidence>
<comment type="subcellular location">
    <subcellularLocation>
        <location evidence="1">Membrane</location>
        <topology evidence="1">Multi-pass membrane protein</topology>
    </subcellularLocation>
</comment>
<evidence type="ECO:0000256" key="2">
    <source>
        <dbReference type="ARBA" id="ARBA00008017"/>
    </source>
</evidence>
<name>A0A9R0ILF7_SPIOL</name>
<evidence type="ECO:0000256" key="8">
    <source>
        <dbReference type="PIRNR" id="PIRNR017209"/>
    </source>
</evidence>
<organism evidence="12 13">
    <name type="scientific">Spinacia oleracea</name>
    <name type="common">Spinach</name>
    <dbReference type="NCBI Taxonomy" id="3562"/>
    <lineage>
        <taxon>Eukaryota</taxon>
        <taxon>Viridiplantae</taxon>
        <taxon>Streptophyta</taxon>
        <taxon>Embryophyta</taxon>
        <taxon>Tracheophyta</taxon>
        <taxon>Spermatophyta</taxon>
        <taxon>Magnoliopsida</taxon>
        <taxon>eudicotyledons</taxon>
        <taxon>Gunneridae</taxon>
        <taxon>Pentapetalae</taxon>
        <taxon>Caryophyllales</taxon>
        <taxon>Chenopodiaceae</taxon>
        <taxon>Chenopodioideae</taxon>
        <taxon>Anserineae</taxon>
        <taxon>Spinacia</taxon>
    </lineage>
</organism>
<feature type="region of interest" description="Disordered" evidence="9">
    <location>
        <begin position="97"/>
        <end position="142"/>
    </location>
</feature>
<dbReference type="InterPro" id="IPR010920">
    <property type="entry name" value="LSM_dom_sf"/>
</dbReference>
<feature type="transmembrane region" description="Helical" evidence="10">
    <location>
        <begin position="535"/>
        <end position="559"/>
    </location>
</feature>
<dbReference type="InterPro" id="IPR006685">
    <property type="entry name" value="MscS_channel_2nd"/>
</dbReference>
<keyword evidence="5" id="KW-0406">Ion transport</keyword>
<evidence type="ECO:0000256" key="6">
    <source>
        <dbReference type="ARBA" id="ARBA00023136"/>
    </source>
</evidence>
<reference evidence="13" key="2">
    <citation type="submission" date="2025-08" db="UniProtKB">
        <authorList>
            <consortium name="RefSeq"/>
        </authorList>
    </citation>
    <scope>IDENTIFICATION</scope>
    <source>
        <tissue evidence="13">Leaf</tissue>
    </source>
</reference>
<dbReference type="InterPro" id="IPR016688">
    <property type="entry name" value="MscS-like_plants/fungi"/>
</dbReference>
<feature type="compositionally biased region" description="Acidic residues" evidence="9">
    <location>
        <begin position="125"/>
        <end position="138"/>
    </location>
</feature>
<evidence type="ECO:0000313" key="12">
    <source>
        <dbReference type="Proteomes" id="UP000813463"/>
    </source>
</evidence>
<gene>
    <name evidence="13" type="primary">LOC110791080</name>
</gene>
<keyword evidence="12" id="KW-1185">Reference proteome</keyword>
<dbReference type="KEGG" id="soe:110791080"/>
<dbReference type="Proteomes" id="UP000813463">
    <property type="component" value="Chromosome 6"/>
</dbReference>
<accession>A0A9R0ILF7</accession>
<keyword evidence="4 10" id="KW-1133">Transmembrane helix</keyword>
<dbReference type="RefSeq" id="XP_021851534.2">
    <property type="nucleotide sequence ID" value="XM_021995842.2"/>
</dbReference>
<comment type="similarity">
    <text evidence="2 8">Belongs to the MscS (TC 1.A.23) family.</text>
</comment>
<evidence type="ECO:0000256" key="5">
    <source>
        <dbReference type="ARBA" id="ARBA00023065"/>
    </source>
</evidence>
<dbReference type="PANTHER" id="PTHR31618:SF10">
    <property type="entry name" value="MECHANOSENSITIVE ION CHANNEL PROTEIN 10-LIKE"/>
    <property type="match status" value="1"/>
</dbReference>
<dbReference type="GO" id="GO:0008381">
    <property type="term" value="F:mechanosensitive monoatomic ion channel activity"/>
    <property type="evidence" value="ECO:0000318"/>
    <property type="project" value="GO_Central"/>
</dbReference>
<feature type="transmembrane region" description="Helical" evidence="10">
    <location>
        <begin position="271"/>
        <end position="292"/>
    </location>
</feature>
<feature type="transmembrane region" description="Helical" evidence="10">
    <location>
        <begin position="240"/>
        <end position="259"/>
    </location>
</feature>
<feature type="transmembrane region" description="Helical" evidence="10">
    <location>
        <begin position="191"/>
        <end position="219"/>
    </location>
</feature>
<evidence type="ECO:0000256" key="7">
    <source>
        <dbReference type="ARBA" id="ARBA00023303"/>
    </source>
</evidence>
<keyword evidence="7" id="KW-0407">Ion channel</keyword>
<sequence>MDARRKSSDDQVVINLPEVTLKSNPSLPTNYSNANTINAELQGDQLKKHPQSISTLRKRATLRRLSFSKPQSRNTEFNYTHPKKRVSKEFEIDRTGSGSTIWEEETSKSCNGVDRSSTDSSSDSSSEEDSEEEEEEEKSEGQQYNNINKKKWKIHWKRVIEWSIFFVILTCSILSVTLHTLRNHHVKGLFPWWWCLLAMVVFSGRLCAGWLVSFLVFVIERNLMLREKVLYFVYGLRKSLQNCIWLALVLIAWTFMFDAKVHHSNRVVKKVSQLLVAVLVGAIIWLVKIVMVKSLASSFHVRTYFDRMKESVFHHCILDRLSGPPLNELVCEEHKPILGANSLPTKWKHAKNAIRSKRYGAKKVDMEKLNDLSKETPASIWSLKRLMKHIRSSGLSTLSQNVYEFGTAETEITSEWQARSSAKRIFKNVAKSGAKYIEEDDLSKFLKRNEIHEIFPLFEGALETGKITRSSFRNWVVRTYFERKALAHSLNDTKSAVKQLHKIASAIVSVIIFVVFLLLMGLASTQVVAFVITQMVVLGVIFHNSCKIIFDCIIFVFVMHPFDIGDRCKVDGVQMIVEEMNILTTVFLRYDMEKIYYPNSSLLTKSISNFYRSPDMWDTIPITIDMSTPLVTINALKKATQSYIDSKPNHWNSKHSFVVTDLEDLNKMKMGLSVQHTINHQNIIERNVRLGELMLDLKKIFEILGIKYHLLPQEVHLTQLNIDKPLPTVGVNKTI</sequence>
<dbReference type="PIRSF" id="PIRSF017209">
    <property type="entry name" value="Memb_At2g17000_prd"/>
    <property type="match status" value="1"/>
</dbReference>
<feature type="transmembrane region" description="Helical" evidence="10">
    <location>
        <begin position="159"/>
        <end position="179"/>
    </location>
</feature>
<dbReference type="SUPFAM" id="SSF50182">
    <property type="entry name" value="Sm-like ribonucleoproteins"/>
    <property type="match status" value="1"/>
</dbReference>
<keyword evidence="5" id="KW-0813">Transport</keyword>
<protein>
    <recommendedName>
        <fullName evidence="8">Mechanosensitive ion channel protein</fullName>
    </recommendedName>
</protein>
<dbReference type="PANTHER" id="PTHR31618">
    <property type="entry name" value="MECHANOSENSITIVE ION CHANNEL PROTEIN 5"/>
    <property type="match status" value="1"/>
</dbReference>
<reference evidence="12" key="1">
    <citation type="journal article" date="2021" name="Nat. Commun.">
        <title>Genomic analyses provide insights into spinach domestication and the genetic basis of agronomic traits.</title>
        <authorList>
            <person name="Cai X."/>
            <person name="Sun X."/>
            <person name="Xu C."/>
            <person name="Sun H."/>
            <person name="Wang X."/>
            <person name="Ge C."/>
            <person name="Zhang Z."/>
            <person name="Wang Q."/>
            <person name="Fei Z."/>
            <person name="Jiao C."/>
            <person name="Wang Q."/>
        </authorList>
    </citation>
    <scope>NUCLEOTIDE SEQUENCE [LARGE SCALE GENOMIC DNA]</scope>
    <source>
        <strain evidence="12">cv. Varoflay</strain>
    </source>
</reference>
<keyword evidence="6 8" id="KW-0472">Membrane</keyword>
<dbReference type="InterPro" id="IPR023408">
    <property type="entry name" value="MscS_beta-dom_sf"/>
</dbReference>
<dbReference type="GO" id="GO:0050982">
    <property type="term" value="P:detection of mechanical stimulus"/>
    <property type="evidence" value="ECO:0000318"/>
    <property type="project" value="GO_Central"/>
</dbReference>
<evidence type="ECO:0000256" key="1">
    <source>
        <dbReference type="ARBA" id="ARBA00004141"/>
    </source>
</evidence>
<evidence type="ECO:0000313" key="13">
    <source>
        <dbReference type="RefSeq" id="XP_021851534.2"/>
    </source>
</evidence>
<feature type="domain" description="Mechanosensitive ion channel MscS" evidence="11">
    <location>
        <begin position="554"/>
        <end position="610"/>
    </location>
</feature>
<dbReference type="Pfam" id="PF00924">
    <property type="entry name" value="MS_channel_2nd"/>
    <property type="match status" value="1"/>
</dbReference>
<feature type="transmembrane region" description="Helical" evidence="10">
    <location>
        <begin position="503"/>
        <end position="523"/>
    </location>
</feature>
<evidence type="ECO:0000256" key="4">
    <source>
        <dbReference type="ARBA" id="ARBA00022989"/>
    </source>
</evidence>
<dbReference type="GeneID" id="110791080"/>
<proteinExistence type="inferred from homology"/>
<evidence type="ECO:0000256" key="10">
    <source>
        <dbReference type="SAM" id="Phobius"/>
    </source>
</evidence>
<dbReference type="AlphaFoldDB" id="A0A9R0ILF7"/>
<dbReference type="GO" id="GO:0006820">
    <property type="term" value="P:monoatomic anion transport"/>
    <property type="evidence" value="ECO:0000318"/>
    <property type="project" value="GO_Central"/>
</dbReference>